<organism evidence="3 4">
    <name type="scientific">Geodermatophilus poikilotrophus</name>
    <dbReference type="NCBI Taxonomy" id="1333667"/>
    <lineage>
        <taxon>Bacteria</taxon>
        <taxon>Bacillati</taxon>
        <taxon>Actinomycetota</taxon>
        <taxon>Actinomycetes</taxon>
        <taxon>Geodermatophilales</taxon>
        <taxon>Geodermatophilaceae</taxon>
        <taxon>Geodermatophilus</taxon>
    </lineage>
</organism>
<feature type="compositionally biased region" description="Polar residues" evidence="1">
    <location>
        <begin position="11"/>
        <end position="23"/>
    </location>
</feature>
<protein>
    <submittedName>
        <fullName evidence="3">Uncharacterized protein</fullName>
    </submittedName>
</protein>
<feature type="region of interest" description="Disordered" evidence="1">
    <location>
        <begin position="1"/>
        <end position="40"/>
    </location>
</feature>
<keyword evidence="4" id="KW-1185">Reference proteome</keyword>
<feature type="transmembrane region" description="Helical" evidence="2">
    <location>
        <begin position="202"/>
        <end position="224"/>
    </location>
</feature>
<gene>
    <name evidence="3" type="ORF">SAMN04488546_0383</name>
</gene>
<evidence type="ECO:0000256" key="1">
    <source>
        <dbReference type="SAM" id="MobiDB-lite"/>
    </source>
</evidence>
<reference evidence="4" key="1">
    <citation type="submission" date="2016-10" db="EMBL/GenBank/DDBJ databases">
        <authorList>
            <person name="Varghese N."/>
            <person name="Submissions S."/>
        </authorList>
    </citation>
    <scope>NUCLEOTIDE SEQUENCE [LARGE SCALE GENOMIC DNA]</scope>
    <source>
        <strain evidence="4">DSM 44209</strain>
    </source>
</reference>
<keyword evidence="2" id="KW-1133">Transmembrane helix</keyword>
<evidence type="ECO:0000313" key="4">
    <source>
        <dbReference type="Proteomes" id="UP000198507"/>
    </source>
</evidence>
<dbReference type="AlphaFoldDB" id="A0A1H9Z1S3"/>
<feature type="transmembrane region" description="Helical" evidence="2">
    <location>
        <begin position="348"/>
        <end position="366"/>
    </location>
</feature>
<dbReference type="EMBL" id="FOIE01000001">
    <property type="protein sequence ID" value="SES75426.1"/>
    <property type="molecule type" value="Genomic_DNA"/>
</dbReference>
<evidence type="ECO:0000313" key="3">
    <source>
        <dbReference type="EMBL" id="SES75426.1"/>
    </source>
</evidence>
<sequence>MTSPQDDRTGATAQAGQPTSAQRRTTHLPHAPRLASPDLTTRAWREEALARAAEVETLSNWIDDLPPGRRGEPEHGADRHLANAIRVHIGAVRNAATAEGPRMRTGARLGRVASNLHAAEADLLRRAPLEYVCGELPSLEAHVKRHLPADDPRRSQVEDLTRRLRDEGRVLTQRDRESLIAATRAASSAAEREQQRIRNFRTVLAAATVLLFVIAGLVGVLGALRPEAVALCFEPQVELSSERVIVCPTGQSRLPAPDDAEQDVDDAVRKTVTSWDVPLIEVIGLVAAGVTGAVALRHLRGSSTPFGVPVALIVLKLPTGALTAVLGLMLMRGGFVPGLTALDTTPQILAWAVVFGAGQQLFTGLVDRQAQTVFDSVGGKTYTPTGGS</sequence>
<accession>A0A1H9Z1S3</accession>
<feature type="transmembrane region" description="Helical" evidence="2">
    <location>
        <begin position="277"/>
        <end position="296"/>
    </location>
</feature>
<name>A0A1H9Z1S3_9ACTN</name>
<evidence type="ECO:0000256" key="2">
    <source>
        <dbReference type="SAM" id="Phobius"/>
    </source>
</evidence>
<keyword evidence="2" id="KW-0472">Membrane</keyword>
<dbReference type="Proteomes" id="UP000198507">
    <property type="component" value="Unassembled WGS sequence"/>
</dbReference>
<proteinExistence type="predicted"/>
<keyword evidence="2" id="KW-0812">Transmembrane</keyword>
<feature type="transmembrane region" description="Helical" evidence="2">
    <location>
        <begin position="308"/>
        <end position="328"/>
    </location>
</feature>